<evidence type="ECO:0000256" key="3">
    <source>
        <dbReference type="ARBA" id="ARBA00022679"/>
    </source>
</evidence>
<dbReference type="InterPro" id="IPR003000">
    <property type="entry name" value="Sirtuin"/>
</dbReference>
<name>A0A0D7ABP3_9AGAR</name>
<keyword evidence="6" id="KW-0862">Zinc</keyword>
<dbReference type="PANTHER" id="PTHR11085:SF10">
    <property type="entry name" value="NAD-DEPENDENT PROTEIN DEACYLASE SIRTUIN-5, MITOCHONDRIAL-RELATED"/>
    <property type="match status" value="1"/>
</dbReference>
<feature type="binding site" evidence="6">
    <location>
        <position position="152"/>
    </location>
    <ligand>
        <name>Zn(2+)</name>
        <dbReference type="ChEBI" id="CHEBI:29105"/>
    </ligand>
</feature>
<dbReference type="PANTHER" id="PTHR11085">
    <property type="entry name" value="NAD-DEPENDENT PROTEIN DEACYLASE SIRTUIN-5, MITOCHONDRIAL-RELATED"/>
    <property type="match status" value="1"/>
</dbReference>
<keyword evidence="9" id="KW-1185">Reference proteome</keyword>
<evidence type="ECO:0000256" key="4">
    <source>
        <dbReference type="ARBA" id="ARBA00023027"/>
    </source>
</evidence>
<feature type="domain" description="Deacetylase sirtuin-type" evidence="7">
    <location>
        <begin position="1"/>
        <end position="280"/>
    </location>
</feature>
<evidence type="ECO:0000256" key="6">
    <source>
        <dbReference type="PROSITE-ProRule" id="PRU00236"/>
    </source>
</evidence>
<proteinExistence type="inferred from homology"/>
<dbReference type="GO" id="GO:0005739">
    <property type="term" value="C:mitochondrion"/>
    <property type="evidence" value="ECO:0007669"/>
    <property type="project" value="UniProtKB-SubCell"/>
</dbReference>
<feature type="active site" description="Proton acceptor" evidence="6">
    <location>
        <position position="137"/>
    </location>
</feature>
<dbReference type="OrthoDB" id="424302at2759"/>
<dbReference type="PROSITE" id="PS50305">
    <property type="entry name" value="SIRTUIN"/>
    <property type="match status" value="1"/>
</dbReference>
<dbReference type="Gene3D" id="3.30.1600.10">
    <property type="entry name" value="SIR2/SIRT2 'Small Domain"/>
    <property type="match status" value="1"/>
</dbReference>
<evidence type="ECO:0000259" key="7">
    <source>
        <dbReference type="PROSITE" id="PS50305"/>
    </source>
</evidence>
<evidence type="ECO:0000256" key="5">
    <source>
        <dbReference type="ARBA" id="ARBA00023128"/>
    </source>
</evidence>
<evidence type="ECO:0000313" key="8">
    <source>
        <dbReference type="EMBL" id="KIY47814.1"/>
    </source>
</evidence>
<accession>A0A0D7ABP3</accession>
<evidence type="ECO:0000313" key="9">
    <source>
        <dbReference type="Proteomes" id="UP000054144"/>
    </source>
</evidence>
<dbReference type="AlphaFoldDB" id="A0A0D7ABP3"/>
<dbReference type="GO" id="GO:0070403">
    <property type="term" value="F:NAD+ binding"/>
    <property type="evidence" value="ECO:0007669"/>
    <property type="project" value="InterPro"/>
</dbReference>
<dbReference type="InterPro" id="IPR050134">
    <property type="entry name" value="NAD-dep_sirtuin_deacylases"/>
</dbReference>
<organism evidence="8 9">
    <name type="scientific">Fistulina hepatica ATCC 64428</name>
    <dbReference type="NCBI Taxonomy" id="1128425"/>
    <lineage>
        <taxon>Eukaryota</taxon>
        <taxon>Fungi</taxon>
        <taxon>Dikarya</taxon>
        <taxon>Basidiomycota</taxon>
        <taxon>Agaricomycotina</taxon>
        <taxon>Agaricomycetes</taxon>
        <taxon>Agaricomycetidae</taxon>
        <taxon>Agaricales</taxon>
        <taxon>Fistulinaceae</taxon>
        <taxon>Fistulina</taxon>
    </lineage>
</organism>
<keyword evidence="3" id="KW-0808">Transferase</keyword>
<dbReference type="Gene3D" id="3.40.50.1220">
    <property type="entry name" value="TPP-binding domain"/>
    <property type="match status" value="1"/>
</dbReference>
<dbReference type="EMBL" id="KN881928">
    <property type="protein sequence ID" value="KIY47814.1"/>
    <property type="molecule type" value="Genomic_DNA"/>
</dbReference>
<protein>
    <submittedName>
        <fullName evidence="8">DHS-like NAD/FAD-binding domain-containing protein</fullName>
    </submittedName>
</protein>
<comment type="similarity">
    <text evidence="2">Belongs to the sirtuin family. Class I subfamily.</text>
</comment>
<keyword evidence="6" id="KW-0479">Metal-binding</keyword>
<dbReference type="GO" id="GO:0017136">
    <property type="term" value="F:histone deacetylase activity, NAD-dependent"/>
    <property type="evidence" value="ECO:0007669"/>
    <property type="project" value="TreeGrafter"/>
</dbReference>
<dbReference type="Proteomes" id="UP000054144">
    <property type="component" value="Unassembled WGS sequence"/>
</dbReference>
<feature type="binding site" evidence="6">
    <location>
        <position position="145"/>
    </location>
    <ligand>
        <name>Zn(2+)</name>
        <dbReference type="ChEBI" id="CHEBI:29105"/>
    </ligand>
</feature>
<dbReference type="InterPro" id="IPR029035">
    <property type="entry name" value="DHS-like_NAD/FAD-binding_dom"/>
</dbReference>
<evidence type="ECO:0000256" key="2">
    <source>
        <dbReference type="ARBA" id="ARBA00006924"/>
    </source>
</evidence>
<gene>
    <name evidence="8" type="ORF">FISHEDRAFT_59414</name>
</gene>
<reference evidence="8 9" key="1">
    <citation type="journal article" date="2015" name="Fungal Genet. Biol.">
        <title>Evolution of novel wood decay mechanisms in Agaricales revealed by the genome sequences of Fistulina hepatica and Cylindrobasidium torrendii.</title>
        <authorList>
            <person name="Floudas D."/>
            <person name="Held B.W."/>
            <person name="Riley R."/>
            <person name="Nagy L.G."/>
            <person name="Koehler G."/>
            <person name="Ransdell A.S."/>
            <person name="Younus H."/>
            <person name="Chow J."/>
            <person name="Chiniquy J."/>
            <person name="Lipzen A."/>
            <person name="Tritt A."/>
            <person name="Sun H."/>
            <person name="Haridas S."/>
            <person name="LaButti K."/>
            <person name="Ohm R.A."/>
            <person name="Kues U."/>
            <person name="Blanchette R.A."/>
            <person name="Grigoriev I.V."/>
            <person name="Minto R.E."/>
            <person name="Hibbett D.S."/>
        </authorList>
    </citation>
    <scope>NUCLEOTIDE SEQUENCE [LARGE SCALE GENOMIC DNA]</scope>
    <source>
        <strain evidence="8 9">ATCC 64428</strain>
    </source>
</reference>
<comment type="subcellular location">
    <subcellularLocation>
        <location evidence="1">Mitochondrion</location>
    </subcellularLocation>
</comment>
<evidence type="ECO:0000256" key="1">
    <source>
        <dbReference type="ARBA" id="ARBA00004173"/>
    </source>
</evidence>
<dbReference type="InterPro" id="IPR026590">
    <property type="entry name" value="Ssirtuin_cat_dom"/>
</dbReference>
<dbReference type="SUPFAM" id="SSF52467">
    <property type="entry name" value="DHS-like NAD/FAD-binding domain"/>
    <property type="match status" value="1"/>
</dbReference>
<feature type="binding site" evidence="6">
    <location>
        <position position="190"/>
    </location>
    <ligand>
        <name>Zn(2+)</name>
        <dbReference type="ChEBI" id="CHEBI:29105"/>
    </ligand>
</feature>
<keyword evidence="4" id="KW-0520">NAD</keyword>
<dbReference type="GO" id="GO:0005634">
    <property type="term" value="C:nucleus"/>
    <property type="evidence" value="ECO:0007669"/>
    <property type="project" value="TreeGrafter"/>
</dbReference>
<keyword evidence="5" id="KW-0496">Mitochondrion</keyword>
<dbReference type="InterPro" id="IPR026591">
    <property type="entry name" value="Sirtuin_cat_small_dom_sf"/>
</dbReference>
<dbReference type="GO" id="GO:0046872">
    <property type="term" value="F:metal ion binding"/>
    <property type="evidence" value="ECO:0007669"/>
    <property type="project" value="UniProtKB-KW"/>
</dbReference>
<dbReference type="Pfam" id="PF02146">
    <property type="entry name" value="SIR2"/>
    <property type="match status" value="1"/>
</dbReference>
<sequence>MPASRDIQAFRDALRNSKKIIILAGAGLSAGSGIPTYKGAGGRWRTYKSSELATLEAFRRDPSLIWQFYEYRRNLVMKAEPNAAHYAIAKLCSDLEVLQKIAPQAHFVKFVTQNVDGLSVRALPPHAPESAEPIEIHGNLLRVRCSRVKRRCAFVEMNMDTPICPALGAAAASGEVVSIEAKDLPRCSKCGALARPDVVWFGENVRQFKEVETMVQDGCDMMLVVGTSSEIYPVAFFPEIVIENGGKVAVFNTKPGPSDFDMTFLFEGPCEETLPRVLDL</sequence>
<feature type="binding site" evidence="6">
    <location>
        <position position="187"/>
    </location>
    <ligand>
        <name>Zn(2+)</name>
        <dbReference type="ChEBI" id="CHEBI:29105"/>
    </ligand>
</feature>